<evidence type="ECO:0000313" key="8">
    <source>
        <dbReference type="Proteomes" id="UP000741013"/>
    </source>
</evidence>
<keyword evidence="4" id="KW-0460">Magnesium</keyword>
<feature type="domain" description="Nudix hydrolase" evidence="6">
    <location>
        <begin position="6"/>
        <end position="137"/>
    </location>
</feature>
<dbReference type="InterPro" id="IPR020476">
    <property type="entry name" value="Nudix_hydrolase"/>
</dbReference>
<accession>A0ABS4Q4P6</accession>
<sequence length="332" mass="35955">MNDEETKVRAAGAVLWRPGPDGAPEIAVVHRPRYDDWSLPKGKLDPGETTVAAAVRELHEETGFHVVLGRFLKQVAYGVPGPDGGTVGKTVDYFSARAVSGEFTPNDEVDELRWLSPPEAEAILHRRGDVETLREFCALPADLTTVLLVRHAKAGKRDEWTGDDDLRPLSNAGLRQSDGIRAVTTRFGPTRVLSAPRLRCVQTVAKVAEDLGIEVAQEHLLSEEGYWADPVLGLARFLAIVGDGGTPLLCSQGGVIPDLVTQLAERDGVELELRSHVTESEQRRRPAPAKKGSLWLLSFRPPSGNEGPRLAAATYFASQLPSPSPLNSAKGE</sequence>
<dbReference type="RefSeq" id="WP_209669886.1">
    <property type="nucleotide sequence ID" value="NZ_JAGGMS010000001.1"/>
</dbReference>
<evidence type="ECO:0000256" key="5">
    <source>
        <dbReference type="RuleBase" id="RU003476"/>
    </source>
</evidence>
<dbReference type="Pfam" id="PF00300">
    <property type="entry name" value="His_Phos_1"/>
    <property type="match status" value="1"/>
</dbReference>
<keyword evidence="3 5" id="KW-0378">Hydrolase</keyword>
<evidence type="ECO:0000256" key="1">
    <source>
        <dbReference type="ARBA" id="ARBA00001946"/>
    </source>
</evidence>
<comment type="similarity">
    <text evidence="2 5">Belongs to the Nudix hydrolase family.</text>
</comment>
<dbReference type="SMART" id="SM00855">
    <property type="entry name" value="PGAM"/>
    <property type="match status" value="1"/>
</dbReference>
<evidence type="ECO:0000256" key="4">
    <source>
        <dbReference type="ARBA" id="ARBA00022842"/>
    </source>
</evidence>
<reference evidence="7 8" key="1">
    <citation type="submission" date="2021-03" db="EMBL/GenBank/DDBJ databases">
        <title>Sequencing the genomes of 1000 actinobacteria strains.</title>
        <authorList>
            <person name="Klenk H.-P."/>
        </authorList>
    </citation>
    <scope>NUCLEOTIDE SEQUENCE [LARGE SCALE GENOMIC DNA]</scope>
    <source>
        <strain evidence="7 8">DSM 45510</strain>
    </source>
</reference>
<dbReference type="Proteomes" id="UP000741013">
    <property type="component" value="Unassembled WGS sequence"/>
</dbReference>
<dbReference type="InterPro" id="IPR013078">
    <property type="entry name" value="His_Pase_superF_clade-1"/>
</dbReference>
<dbReference type="CDD" id="cd07067">
    <property type="entry name" value="HP_PGM_like"/>
    <property type="match status" value="1"/>
</dbReference>
<dbReference type="SUPFAM" id="SSF55811">
    <property type="entry name" value="Nudix"/>
    <property type="match status" value="1"/>
</dbReference>
<dbReference type="InterPro" id="IPR000086">
    <property type="entry name" value="NUDIX_hydrolase_dom"/>
</dbReference>
<comment type="caution">
    <text evidence="7">The sequence shown here is derived from an EMBL/GenBank/DDBJ whole genome shotgun (WGS) entry which is preliminary data.</text>
</comment>
<dbReference type="EMBL" id="JAGGMS010000001">
    <property type="protein sequence ID" value="MBP2186655.1"/>
    <property type="molecule type" value="Genomic_DNA"/>
</dbReference>
<dbReference type="CDD" id="cd03673">
    <property type="entry name" value="NUDIX_Ap6A_hydrolase"/>
    <property type="match status" value="1"/>
</dbReference>
<dbReference type="InterPro" id="IPR020084">
    <property type="entry name" value="NUDIX_hydrolase_CS"/>
</dbReference>
<protein>
    <submittedName>
        <fullName evidence="7">8-oxo-dGTP diphosphatase</fullName>
        <ecNumber evidence="7">3.6.1.55</ecNumber>
    </submittedName>
</protein>
<organism evidence="7 8">
    <name type="scientific">Amycolatopsis magusensis</name>
    <dbReference type="NCBI Taxonomy" id="882444"/>
    <lineage>
        <taxon>Bacteria</taxon>
        <taxon>Bacillati</taxon>
        <taxon>Actinomycetota</taxon>
        <taxon>Actinomycetes</taxon>
        <taxon>Pseudonocardiales</taxon>
        <taxon>Pseudonocardiaceae</taxon>
        <taxon>Amycolatopsis</taxon>
    </lineage>
</organism>
<proteinExistence type="inferred from homology"/>
<dbReference type="PANTHER" id="PTHR43222">
    <property type="entry name" value="NUDIX HYDROLASE 23"/>
    <property type="match status" value="1"/>
</dbReference>
<dbReference type="GO" id="GO:0035539">
    <property type="term" value="F:8-oxo-7,8-dihydrodeoxyguanosine triphosphate pyrophosphatase activity"/>
    <property type="evidence" value="ECO:0007669"/>
    <property type="project" value="UniProtKB-EC"/>
</dbReference>
<dbReference type="SUPFAM" id="SSF53254">
    <property type="entry name" value="Phosphoglycerate mutase-like"/>
    <property type="match status" value="1"/>
</dbReference>
<dbReference type="PROSITE" id="PS00893">
    <property type="entry name" value="NUDIX_BOX"/>
    <property type="match status" value="1"/>
</dbReference>
<evidence type="ECO:0000256" key="3">
    <source>
        <dbReference type="ARBA" id="ARBA00022801"/>
    </source>
</evidence>
<evidence type="ECO:0000259" key="6">
    <source>
        <dbReference type="PROSITE" id="PS51462"/>
    </source>
</evidence>
<dbReference type="PRINTS" id="PR00502">
    <property type="entry name" value="NUDIXFAMILY"/>
</dbReference>
<dbReference type="PROSITE" id="PS51462">
    <property type="entry name" value="NUDIX"/>
    <property type="match status" value="1"/>
</dbReference>
<evidence type="ECO:0000313" key="7">
    <source>
        <dbReference type="EMBL" id="MBP2186655.1"/>
    </source>
</evidence>
<dbReference type="InterPro" id="IPR015797">
    <property type="entry name" value="NUDIX_hydrolase-like_dom_sf"/>
</dbReference>
<dbReference type="Pfam" id="PF00293">
    <property type="entry name" value="NUDIX"/>
    <property type="match status" value="1"/>
</dbReference>
<name>A0ABS4Q4P6_9PSEU</name>
<dbReference type="PANTHER" id="PTHR43222:SF9">
    <property type="entry name" value="8-OXO-(D)GTP PHOSPHATASE"/>
    <property type="match status" value="1"/>
</dbReference>
<gene>
    <name evidence="7" type="ORF">JOM49_008181</name>
</gene>
<evidence type="ECO:0000256" key="2">
    <source>
        <dbReference type="ARBA" id="ARBA00005582"/>
    </source>
</evidence>
<comment type="cofactor">
    <cofactor evidence="1">
        <name>Mg(2+)</name>
        <dbReference type="ChEBI" id="CHEBI:18420"/>
    </cofactor>
</comment>
<dbReference type="InterPro" id="IPR029033">
    <property type="entry name" value="His_PPase_superfam"/>
</dbReference>
<dbReference type="Gene3D" id="3.40.50.1240">
    <property type="entry name" value="Phosphoglycerate mutase-like"/>
    <property type="match status" value="1"/>
</dbReference>
<dbReference type="EC" id="3.6.1.55" evidence="7"/>
<dbReference type="Gene3D" id="3.90.79.10">
    <property type="entry name" value="Nucleoside Triphosphate Pyrophosphohydrolase"/>
    <property type="match status" value="1"/>
</dbReference>
<keyword evidence="8" id="KW-1185">Reference proteome</keyword>